<evidence type="ECO:0008006" key="3">
    <source>
        <dbReference type="Google" id="ProtNLM"/>
    </source>
</evidence>
<evidence type="ECO:0000313" key="1">
    <source>
        <dbReference type="EMBL" id="KAL3691266.1"/>
    </source>
</evidence>
<accession>A0ABD3HK94</accession>
<gene>
    <name evidence="1" type="ORF">R1sor_004917</name>
</gene>
<name>A0ABD3HK94_9MARC</name>
<dbReference type="AlphaFoldDB" id="A0ABD3HK94"/>
<sequence length="278" mass="31368">MKTLKMFGISEISREEYEESIAKAFVGISGVRKDSETHHDLLTAEESPAPEILDERRDLEDETAMKALAKGKRLLDSQQNQGCTIKKRLPGRPLNVAIQRLLKARFARNYHEWAIQQMKTSLDIGVEVTGTKFDASIGKLQAKVCEWMWAAHSHVAGNPKLIQKGWADCGFIEAWKFDVQKEVLLANSQGQLFKEHIREQIGLEIVPVHGVQDLNASLDNLDLLEQEEEEPRSDSTSLEHPRFHDFTQENLNVVSGIGFQAYLTDLASISPYEQSIAK</sequence>
<organism evidence="1 2">
    <name type="scientific">Riccia sorocarpa</name>
    <dbReference type="NCBI Taxonomy" id="122646"/>
    <lineage>
        <taxon>Eukaryota</taxon>
        <taxon>Viridiplantae</taxon>
        <taxon>Streptophyta</taxon>
        <taxon>Embryophyta</taxon>
        <taxon>Marchantiophyta</taxon>
        <taxon>Marchantiopsida</taxon>
        <taxon>Marchantiidae</taxon>
        <taxon>Marchantiales</taxon>
        <taxon>Ricciaceae</taxon>
        <taxon>Riccia</taxon>
    </lineage>
</organism>
<comment type="caution">
    <text evidence="1">The sequence shown here is derived from an EMBL/GenBank/DDBJ whole genome shotgun (WGS) entry which is preliminary data.</text>
</comment>
<reference evidence="1 2" key="1">
    <citation type="submission" date="2024-09" db="EMBL/GenBank/DDBJ databases">
        <title>Chromosome-scale assembly of Riccia sorocarpa.</title>
        <authorList>
            <person name="Paukszto L."/>
        </authorList>
    </citation>
    <scope>NUCLEOTIDE SEQUENCE [LARGE SCALE GENOMIC DNA]</scope>
    <source>
        <strain evidence="1">LP-2024</strain>
        <tissue evidence="1">Aerial parts of the thallus</tissue>
    </source>
</reference>
<evidence type="ECO:0000313" key="2">
    <source>
        <dbReference type="Proteomes" id="UP001633002"/>
    </source>
</evidence>
<dbReference type="EMBL" id="JBJQOH010000003">
    <property type="protein sequence ID" value="KAL3691266.1"/>
    <property type="molecule type" value="Genomic_DNA"/>
</dbReference>
<protein>
    <recommendedName>
        <fullName evidence="3">Transposase</fullName>
    </recommendedName>
</protein>
<proteinExistence type="predicted"/>
<dbReference type="Proteomes" id="UP001633002">
    <property type="component" value="Unassembled WGS sequence"/>
</dbReference>
<keyword evidence="2" id="KW-1185">Reference proteome</keyword>